<dbReference type="InterPro" id="IPR057326">
    <property type="entry name" value="KR_dom"/>
</dbReference>
<comment type="similarity">
    <text evidence="1">Belongs to the short-chain dehydrogenases/reductases (SDR) family.</text>
</comment>
<dbReference type="NCBIfam" id="NF009466">
    <property type="entry name" value="PRK12826.1-2"/>
    <property type="match status" value="1"/>
</dbReference>
<dbReference type="SUPFAM" id="SSF51735">
    <property type="entry name" value="NAD(P)-binding Rossmann-fold domains"/>
    <property type="match status" value="1"/>
</dbReference>
<protein>
    <submittedName>
        <fullName evidence="4">Beta-ketoacyl-ACP reductase</fullName>
    </submittedName>
</protein>
<accession>A0A2K9NX50</accession>
<sequence>MIATYNDLKGKTVLITGASRGLGRKMAEALATQGAHVVFNYRGDEAAAMKLKEELQAKGASNVTALLFDVTNTAQMKEAVEKFVETNGPITGLVNNAGISKDQIVLRMKEEDVVQTINTNLTSAIMLTQILSRSFLKAENVSVVNISSIVGLMGNASQIAYSASKAGLIGFTKSYAKELASRNVRCNAICPGFITTDMTHALDEKVKDAYLNSIPLKRMGEADEVANLVCFLLSSASSYITGETIKIDGGLYI</sequence>
<dbReference type="InterPro" id="IPR036291">
    <property type="entry name" value="NAD(P)-bd_dom_sf"/>
</dbReference>
<dbReference type="FunFam" id="3.40.50.720:FF:000173">
    <property type="entry name" value="3-oxoacyl-[acyl-carrier protein] reductase"/>
    <property type="match status" value="1"/>
</dbReference>
<dbReference type="PROSITE" id="PS00061">
    <property type="entry name" value="ADH_SHORT"/>
    <property type="match status" value="1"/>
</dbReference>
<dbReference type="RefSeq" id="WP_102244635.1">
    <property type="nucleotide sequence ID" value="NZ_CP025704.1"/>
</dbReference>
<keyword evidence="2" id="KW-0560">Oxidoreductase</keyword>
<dbReference type="Pfam" id="PF13561">
    <property type="entry name" value="adh_short_C2"/>
    <property type="match status" value="1"/>
</dbReference>
<dbReference type="PRINTS" id="PR00080">
    <property type="entry name" value="SDRFAMILY"/>
</dbReference>
<name>A0A2K9NX50_BACTC</name>
<evidence type="ECO:0000259" key="3">
    <source>
        <dbReference type="SMART" id="SM00822"/>
    </source>
</evidence>
<dbReference type="PANTHER" id="PTHR42879">
    <property type="entry name" value="3-OXOACYL-(ACYL-CARRIER-PROTEIN) REDUCTASE"/>
    <property type="match status" value="1"/>
</dbReference>
<dbReference type="KEGG" id="bsto:C0V70_14765"/>
<dbReference type="Proteomes" id="UP000235584">
    <property type="component" value="Chromosome"/>
</dbReference>
<reference evidence="4 5" key="1">
    <citation type="submission" date="2018-01" db="EMBL/GenBank/DDBJ databases">
        <title>Complete genome sequence of Bacteriovorax stolpii DSM12778.</title>
        <authorList>
            <person name="Tang B."/>
            <person name="Chang J."/>
        </authorList>
    </citation>
    <scope>NUCLEOTIDE SEQUENCE [LARGE SCALE GENOMIC DNA]</scope>
    <source>
        <strain evidence="4 5">DSM 12778</strain>
    </source>
</reference>
<dbReference type="Gene3D" id="3.40.50.720">
    <property type="entry name" value="NAD(P)-binding Rossmann-like Domain"/>
    <property type="match status" value="1"/>
</dbReference>
<evidence type="ECO:0000313" key="5">
    <source>
        <dbReference type="Proteomes" id="UP000235584"/>
    </source>
</evidence>
<dbReference type="PRINTS" id="PR00081">
    <property type="entry name" value="GDHRDH"/>
</dbReference>
<evidence type="ECO:0000256" key="2">
    <source>
        <dbReference type="ARBA" id="ARBA00023002"/>
    </source>
</evidence>
<dbReference type="GO" id="GO:0016491">
    <property type="term" value="F:oxidoreductase activity"/>
    <property type="evidence" value="ECO:0007669"/>
    <property type="project" value="UniProtKB-KW"/>
</dbReference>
<keyword evidence="5" id="KW-1185">Reference proteome</keyword>
<feature type="domain" description="Ketoreductase" evidence="3">
    <location>
        <begin position="11"/>
        <end position="197"/>
    </location>
</feature>
<dbReference type="OrthoDB" id="5290686at2"/>
<dbReference type="EMBL" id="CP025704">
    <property type="protein sequence ID" value="AUN99344.1"/>
    <property type="molecule type" value="Genomic_DNA"/>
</dbReference>
<dbReference type="AlphaFoldDB" id="A0A2K9NX50"/>
<evidence type="ECO:0000313" key="4">
    <source>
        <dbReference type="EMBL" id="AUN99344.1"/>
    </source>
</evidence>
<evidence type="ECO:0000256" key="1">
    <source>
        <dbReference type="ARBA" id="ARBA00006484"/>
    </source>
</evidence>
<dbReference type="SMART" id="SM00822">
    <property type="entry name" value="PKS_KR"/>
    <property type="match status" value="1"/>
</dbReference>
<dbReference type="PANTHER" id="PTHR42879:SF2">
    <property type="entry name" value="3-OXOACYL-[ACYL-CARRIER-PROTEIN] REDUCTASE FABG"/>
    <property type="match status" value="1"/>
</dbReference>
<dbReference type="GO" id="GO:0032787">
    <property type="term" value="P:monocarboxylic acid metabolic process"/>
    <property type="evidence" value="ECO:0007669"/>
    <property type="project" value="UniProtKB-ARBA"/>
</dbReference>
<organism evidence="4 5">
    <name type="scientific">Bacteriovorax stolpii</name>
    <name type="common">Bdellovibrio stolpii</name>
    <dbReference type="NCBI Taxonomy" id="960"/>
    <lineage>
        <taxon>Bacteria</taxon>
        <taxon>Pseudomonadati</taxon>
        <taxon>Bdellovibrionota</taxon>
        <taxon>Bacteriovoracia</taxon>
        <taxon>Bacteriovoracales</taxon>
        <taxon>Bacteriovoracaceae</taxon>
        <taxon>Bacteriovorax</taxon>
    </lineage>
</organism>
<gene>
    <name evidence="4" type="ORF">C0V70_14765</name>
</gene>
<dbReference type="InterPro" id="IPR050259">
    <property type="entry name" value="SDR"/>
</dbReference>
<dbReference type="InterPro" id="IPR020904">
    <property type="entry name" value="Sc_DH/Rdtase_CS"/>
</dbReference>
<dbReference type="InterPro" id="IPR002347">
    <property type="entry name" value="SDR_fam"/>
</dbReference>
<proteinExistence type="inferred from homology"/>